<evidence type="ECO:0000313" key="12">
    <source>
        <dbReference type="Proteomes" id="UP000472320"/>
    </source>
</evidence>
<name>A0A6L6QHY0_9BURK</name>
<evidence type="ECO:0000256" key="6">
    <source>
        <dbReference type="ARBA" id="ARBA00023136"/>
    </source>
</evidence>
<dbReference type="InterPro" id="IPR036737">
    <property type="entry name" value="OmpA-like_sf"/>
</dbReference>
<dbReference type="InterPro" id="IPR050330">
    <property type="entry name" value="Bact_OuterMem_StrucFunc"/>
</dbReference>
<proteinExistence type="inferred from homology"/>
<accession>A0A6L6QHY0</accession>
<dbReference type="PANTHER" id="PTHR30329">
    <property type="entry name" value="STATOR ELEMENT OF FLAGELLAR MOTOR COMPLEX"/>
    <property type="match status" value="1"/>
</dbReference>
<keyword evidence="5 9" id="KW-1133">Transmembrane helix</keyword>
<evidence type="ECO:0000256" key="9">
    <source>
        <dbReference type="SAM" id="Phobius"/>
    </source>
</evidence>
<comment type="subcellular location">
    <subcellularLocation>
        <location evidence="1">Cell membrane</location>
        <topology evidence="1">Single-pass membrane protein</topology>
    </subcellularLocation>
</comment>
<evidence type="ECO:0000259" key="10">
    <source>
        <dbReference type="PROSITE" id="PS51123"/>
    </source>
</evidence>
<protein>
    <submittedName>
        <fullName evidence="11">OmpA family protein</fullName>
    </submittedName>
</protein>
<dbReference type="CDD" id="cd07185">
    <property type="entry name" value="OmpA_C-like"/>
    <property type="match status" value="1"/>
</dbReference>
<dbReference type="Gene3D" id="3.30.1330.60">
    <property type="entry name" value="OmpA-like domain"/>
    <property type="match status" value="1"/>
</dbReference>
<feature type="domain" description="OmpA-like" evidence="10">
    <location>
        <begin position="180"/>
        <end position="299"/>
    </location>
</feature>
<dbReference type="OrthoDB" id="9809186at2"/>
<evidence type="ECO:0000256" key="8">
    <source>
        <dbReference type="SAM" id="MobiDB-lite"/>
    </source>
</evidence>
<sequence length="346" mass="37874">MQWRAATSRRPARAEEVAVLKPHDKHHEQTIVKRGGGKHKHDEHGGAWKVAFADFCLALMCLFLVLWLMAVRNQEALEHVLTQSDGSKTDVGKGVMPEQVGGPRGSLIERFPMPRTGNTDVDGNATQGYNKSPTQTAENRVRYESPEDLKLLSKTLSKMSEENGLSSNLEAVITPYGLRVMLHDTDSQGMFVRGSAVPTDKFARLLQNMGPLFAKMENQMLIVGHTDSSQYADTSYKAFSNWNLSSNRAMAARSQLLAGSMPQDSVLQVVGMADRAPLDAKRADAGVNRRIELLILTTGQAKAIADMFGMPSSKTAIIQESDLPAPGLLQQLRQQLLPGKGKSNGH</sequence>
<dbReference type="EMBL" id="WNKX01000011">
    <property type="protein sequence ID" value="MTW12002.1"/>
    <property type="molecule type" value="Genomic_DNA"/>
</dbReference>
<dbReference type="PROSITE" id="PS51123">
    <property type="entry name" value="OMPA_2"/>
    <property type="match status" value="1"/>
</dbReference>
<dbReference type="PANTHER" id="PTHR30329:SF21">
    <property type="entry name" value="LIPOPROTEIN YIAD-RELATED"/>
    <property type="match status" value="1"/>
</dbReference>
<feature type="compositionally biased region" description="Polar residues" evidence="8">
    <location>
        <begin position="116"/>
        <end position="138"/>
    </location>
</feature>
<evidence type="ECO:0000256" key="5">
    <source>
        <dbReference type="ARBA" id="ARBA00022989"/>
    </source>
</evidence>
<evidence type="ECO:0000313" key="11">
    <source>
        <dbReference type="EMBL" id="MTW12002.1"/>
    </source>
</evidence>
<keyword evidence="12" id="KW-1185">Reference proteome</keyword>
<dbReference type="InterPro" id="IPR025713">
    <property type="entry name" value="MotB-like_N_dom"/>
</dbReference>
<keyword evidence="4 9" id="KW-0812">Transmembrane</keyword>
<evidence type="ECO:0000256" key="3">
    <source>
        <dbReference type="ARBA" id="ARBA00022475"/>
    </source>
</evidence>
<comment type="caution">
    <text evidence="11">The sequence shown here is derived from an EMBL/GenBank/DDBJ whole genome shotgun (WGS) entry which is preliminary data.</text>
</comment>
<comment type="similarity">
    <text evidence="2">Belongs to the MotB family.</text>
</comment>
<organism evidence="11 12">
    <name type="scientific">Massilia eburnea</name>
    <dbReference type="NCBI Taxonomy" id="1776165"/>
    <lineage>
        <taxon>Bacteria</taxon>
        <taxon>Pseudomonadati</taxon>
        <taxon>Pseudomonadota</taxon>
        <taxon>Betaproteobacteria</taxon>
        <taxon>Burkholderiales</taxon>
        <taxon>Oxalobacteraceae</taxon>
        <taxon>Telluria group</taxon>
        <taxon>Massilia</taxon>
    </lineage>
</organism>
<keyword evidence="3" id="KW-1003">Cell membrane</keyword>
<dbReference type="GO" id="GO:0005886">
    <property type="term" value="C:plasma membrane"/>
    <property type="evidence" value="ECO:0007669"/>
    <property type="project" value="UniProtKB-SubCell"/>
</dbReference>
<evidence type="ECO:0000256" key="7">
    <source>
        <dbReference type="PROSITE-ProRule" id="PRU00473"/>
    </source>
</evidence>
<evidence type="ECO:0000256" key="1">
    <source>
        <dbReference type="ARBA" id="ARBA00004162"/>
    </source>
</evidence>
<dbReference type="AlphaFoldDB" id="A0A6L6QHY0"/>
<evidence type="ECO:0000256" key="4">
    <source>
        <dbReference type="ARBA" id="ARBA00022692"/>
    </source>
</evidence>
<evidence type="ECO:0000256" key="2">
    <source>
        <dbReference type="ARBA" id="ARBA00008914"/>
    </source>
</evidence>
<dbReference type="Pfam" id="PF13677">
    <property type="entry name" value="MotB_plug"/>
    <property type="match status" value="1"/>
</dbReference>
<dbReference type="InterPro" id="IPR006665">
    <property type="entry name" value="OmpA-like"/>
</dbReference>
<keyword evidence="6 7" id="KW-0472">Membrane</keyword>
<feature type="region of interest" description="Disordered" evidence="8">
    <location>
        <begin position="85"/>
        <end position="141"/>
    </location>
</feature>
<reference evidence="11 12" key="1">
    <citation type="submission" date="2019-11" db="EMBL/GenBank/DDBJ databases">
        <title>Type strains purchased from KCTC, JCM and DSMZ.</title>
        <authorList>
            <person name="Lu H."/>
        </authorList>
    </citation>
    <scope>NUCLEOTIDE SEQUENCE [LARGE SCALE GENOMIC DNA]</scope>
    <source>
        <strain evidence="11 12">JCM 31587</strain>
    </source>
</reference>
<dbReference type="Proteomes" id="UP000472320">
    <property type="component" value="Unassembled WGS sequence"/>
</dbReference>
<feature type="transmembrane region" description="Helical" evidence="9">
    <location>
        <begin position="50"/>
        <end position="70"/>
    </location>
</feature>
<gene>
    <name evidence="11" type="ORF">GM658_15460</name>
</gene>
<dbReference type="Pfam" id="PF00691">
    <property type="entry name" value="OmpA"/>
    <property type="match status" value="1"/>
</dbReference>
<dbReference type="SUPFAM" id="SSF103088">
    <property type="entry name" value="OmpA-like"/>
    <property type="match status" value="1"/>
</dbReference>